<keyword evidence="1" id="KW-0812">Transmembrane</keyword>
<feature type="transmembrane region" description="Helical" evidence="1">
    <location>
        <begin position="53"/>
        <end position="74"/>
    </location>
</feature>
<keyword evidence="1" id="KW-1133">Transmembrane helix</keyword>
<dbReference type="RefSeq" id="XP_047763237.1">
    <property type="nucleotide sequence ID" value="XM_047905890.1"/>
</dbReference>
<protein>
    <submittedName>
        <fullName evidence="2">Adenylate-forming reductase</fullName>
    </submittedName>
</protein>
<feature type="transmembrane region" description="Helical" evidence="1">
    <location>
        <begin position="254"/>
        <end position="271"/>
    </location>
</feature>
<feature type="transmembrane region" description="Helical" evidence="1">
    <location>
        <begin position="172"/>
        <end position="192"/>
    </location>
</feature>
<feature type="transmembrane region" description="Helical" evidence="1">
    <location>
        <begin position="213"/>
        <end position="234"/>
    </location>
</feature>
<evidence type="ECO:0000313" key="2">
    <source>
        <dbReference type="EMBL" id="UJO18871.1"/>
    </source>
</evidence>
<evidence type="ECO:0000256" key="1">
    <source>
        <dbReference type="SAM" id="Phobius"/>
    </source>
</evidence>
<sequence length="466" mass="52861">MSGMSMPEKTIVPDHSKDVATSHSLSTLLEEFPLPRQQGPQWYNRFRYGFFSLYRRLFCLVVLANIATIAVMMVRISRHDNLWKTKPFTYSDATTAVGANLTAAVVLRKEHVINFISRAAVSLPHFFPLAIRKHVAKVCSYGGVHSGCAVSSLLWYIFFTVLLVRDLKGDEIVVDALFVTTVLIITLLVVLISTAHPRIRARYHDPWENCHRYAGWTTVAVVWVQVFLLASITAKQQDPDKRFSHYGTVLIKTPLFWFMITITCCVIYPWLHLRKRSFEVEQLSNHALRLNFDYRQVRVGGAVRLSDAPLLHNHAFAVIPNPDGSRGYMRDWTDKVINDPKRPSRLWMKGLPALGVVHIAHLFKPLVVVATGSRIGPCLSFLQMYPQWPVRIVWSARLPEQTYGFKILDAILKTDRDAVIIDTKKTGKPDLAGLFMLLIGNQKVTEDVVYTLESRAVPAYGAIFDS</sequence>
<dbReference type="OrthoDB" id="3142841at2759"/>
<organism evidence="2 3">
    <name type="scientific">Passalora fulva</name>
    <name type="common">Tomato leaf mold</name>
    <name type="synonym">Cladosporium fulvum</name>
    <dbReference type="NCBI Taxonomy" id="5499"/>
    <lineage>
        <taxon>Eukaryota</taxon>
        <taxon>Fungi</taxon>
        <taxon>Dikarya</taxon>
        <taxon>Ascomycota</taxon>
        <taxon>Pezizomycotina</taxon>
        <taxon>Dothideomycetes</taxon>
        <taxon>Dothideomycetidae</taxon>
        <taxon>Mycosphaerellales</taxon>
        <taxon>Mycosphaerellaceae</taxon>
        <taxon>Fulvia</taxon>
    </lineage>
</organism>
<accession>A0A9Q8PAI8</accession>
<reference evidence="2" key="1">
    <citation type="submission" date="2021-12" db="EMBL/GenBank/DDBJ databases">
        <authorList>
            <person name="Zaccaron A."/>
            <person name="Stergiopoulos I."/>
        </authorList>
    </citation>
    <scope>NUCLEOTIDE SEQUENCE</scope>
    <source>
        <strain evidence="2">Race5_Kim</strain>
    </source>
</reference>
<dbReference type="PANTHER" id="PTHR33927">
    <property type="entry name" value="TRANSMEMBRANE PROTEIN"/>
    <property type="match status" value="1"/>
</dbReference>
<proteinExistence type="predicted"/>
<dbReference type="EMBL" id="CP090168">
    <property type="protein sequence ID" value="UJO18871.1"/>
    <property type="molecule type" value="Genomic_DNA"/>
</dbReference>
<dbReference type="KEGG" id="ffu:CLAFUR5_06742"/>
<dbReference type="AlphaFoldDB" id="A0A9Q8PAI8"/>
<gene>
    <name evidence="2" type="ORF">CLAFUR5_06742</name>
</gene>
<keyword evidence="1" id="KW-0472">Membrane</keyword>
<feature type="transmembrane region" description="Helical" evidence="1">
    <location>
        <begin position="138"/>
        <end position="160"/>
    </location>
</feature>
<dbReference type="GeneID" id="71986620"/>
<dbReference type="PANTHER" id="PTHR33927:SF5">
    <property type="entry name" value="ENZYME, PUTATIVE (AFU_ORTHOLOGUE AFUA_8G01222)-RELATED"/>
    <property type="match status" value="1"/>
</dbReference>
<keyword evidence="3" id="KW-1185">Reference proteome</keyword>
<evidence type="ECO:0000313" key="3">
    <source>
        <dbReference type="Proteomes" id="UP000756132"/>
    </source>
</evidence>
<dbReference type="Proteomes" id="UP000756132">
    <property type="component" value="Chromosome 6"/>
</dbReference>
<reference evidence="2" key="2">
    <citation type="journal article" date="2022" name="Microb. Genom.">
        <title>A chromosome-scale genome assembly of the tomato pathogen Cladosporium fulvum reveals a compartmentalized genome architecture and the presence of a dispensable chromosome.</title>
        <authorList>
            <person name="Zaccaron A.Z."/>
            <person name="Chen L.H."/>
            <person name="Samaras A."/>
            <person name="Stergiopoulos I."/>
        </authorList>
    </citation>
    <scope>NUCLEOTIDE SEQUENCE</scope>
    <source>
        <strain evidence="2">Race5_Kim</strain>
    </source>
</reference>
<name>A0A9Q8PAI8_PASFU</name>
<dbReference type="InterPro" id="IPR052979">
    <property type="entry name" value="Adenylate-forming_domain"/>
</dbReference>